<dbReference type="GO" id="GO:0005737">
    <property type="term" value="C:cytoplasm"/>
    <property type="evidence" value="ECO:0007669"/>
    <property type="project" value="TreeGrafter"/>
</dbReference>
<dbReference type="UniPathway" id="UPA00242"/>
<dbReference type="Proteomes" id="UP000305541">
    <property type="component" value="Unassembled WGS sequence"/>
</dbReference>
<evidence type="ECO:0000256" key="3">
    <source>
        <dbReference type="ARBA" id="ARBA00023235"/>
    </source>
</evidence>
<comment type="similarity">
    <text evidence="2 5">Belongs to the aldose epimerase family.</text>
</comment>
<keyword evidence="4 5" id="KW-0119">Carbohydrate metabolism</keyword>
<dbReference type="PANTHER" id="PTHR10091">
    <property type="entry name" value="ALDOSE-1-EPIMERASE"/>
    <property type="match status" value="1"/>
</dbReference>
<dbReference type="GO" id="GO:0006006">
    <property type="term" value="P:glucose metabolic process"/>
    <property type="evidence" value="ECO:0007669"/>
    <property type="project" value="TreeGrafter"/>
</dbReference>
<evidence type="ECO:0000313" key="10">
    <source>
        <dbReference type="Proteomes" id="UP000305541"/>
    </source>
</evidence>
<evidence type="ECO:0000256" key="4">
    <source>
        <dbReference type="ARBA" id="ARBA00023277"/>
    </source>
</evidence>
<dbReference type="EMBL" id="VBTH01000028">
    <property type="protein sequence ID" value="TLQ03314.1"/>
    <property type="molecule type" value="Genomic_DNA"/>
</dbReference>
<comment type="function">
    <text evidence="5">Catalyzes the interconversion of alpha and beta anomers of maltose.</text>
</comment>
<dbReference type="OrthoDB" id="9779408at2"/>
<evidence type="ECO:0000256" key="7">
    <source>
        <dbReference type="PIRSR" id="PIRSR005096-2"/>
    </source>
</evidence>
<sequence>MHIDIIDFGTYKKHDVKKIRLNNDNAVSISVLTMGAILNEFLVPDGNKTKNIVLGFDNISEYYQNPFYVGMSIGRTAGRIKNGKIPLTPLGEETITLPQNEGTKNHQGGPNGFYSYLWNYRLHTDKDFLSVTLYRTIHSSEDGFPGDINVSITFKLTNDNELSITYTGISTADTLFNPTAHIYFNLNGQDNDILNHKLTLASDSYLEVDTDKVPTGELIPVANTPFDFRKPRTLKNTVQELSDTSEKGLDDIFKLRNLKGEKVKLENPGTHDSIQLFSARNGLVVYTANTFDSSMKFSHQSGHPYMGIALEAQTLSDTHNHPNFGDISLTANAEKTYEIRYQYSSN</sequence>
<dbReference type="PIRSF" id="PIRSF005096">
    <property type="entry name" value="GALM"/>
    <property type="match status" value="1"/>
</dbReference>
<dbReference type="Gene3D" id="2.70.98.10">
    <property type="match status" value="1"/>
</dbReference>
<dbReference type="InterPro" id="IPR047215">
    <property type="entry name" value="Galactose_mutarotase-like"/>
</dbReference>
<dbReference type="RefSeq" id="WP_138474935.1">
    <property type="nucleotide sequence ID" value="NZ_VBTH01000028.1"/>
</dbReference>
<dbReference type="SUPFAM" id="SSF74650">
    <property type="entry name" value="Galactose mutarotase-like"/>
    <property type="match status" value="1"/>
</dbReference>
<feature type="binding site" evidence="7">
    <location>
        <position position="250"/>
    </location>
    <ligand>
        <name>beta-D-galactose</name>
        <dbReference type="ChEBI" id="CHEBI:27667"/>
    </ligand>
</feature>
<dbReference type="PANTHER" id="PTHR10091:SF0">
    <property type="entry name" value="GALACTOSE MUTAROTASE"/>
    <property type="match status" value="1"/>
</dbReference>
<reference evidence="9 10" key="1">
    <citation type="submission" date="2019-05" db="EMBL/GenBank/DDBJ databases">
        <title>The metagenome of a microbial culture collection derived from dairy environment covers the genomic content of the human microbiome.</title>
        <authorList>
            <person name="Roder T."/>
            <person name="Wuthrich D."/>
            <person name="Sattari Z."/>
            <person name="Von Ah U."/>
            <person name="Bar C."/>
            <person name="Ronchi F."/>
            <person name="Macpherson A.J."/>
            <person name="Ganal-Vonarburg S.C."/>
            <person name="Bruggmann R."/>
            <person name="Vergeres G."/>
        </authorList>
    </citation>
    <scope>NUCLEOTIDE SEQUENCE [LARGE SCALE GENOMIC DNA]</scope>
    <source>
        <strain evidence="9 10">FAM 18815</strain>
    </source>
</reference>
<comment type="caution">
    <text evidence="9">The sequence shown here is derived from an EMBL/GenBank/DDBJ whole genome shotgun (WGS) entry which is preliminary data.</text>
</comment>
<dbReference type="CDD" id="cd09019">
    <property type="entry name" value="galactose_mutarotase_like"/>
    <property type="match status" value="1"/>
</dbReference>
<evidence type="ECO:0000256" key="8">
    <source>
        <dbReference type="PIRSR" id="PIRSR005096-3"/>
    </source>
</evidence>
<protein>
    <recommendedName>
        <fullName evidence="5">Maltose epimerase</fullName>
        <ecNumber evidence="5">5.1.3.21</ecNumber>
    </recommendedName>
</protein>
<evidence type="ECO:0000256" key="1">
    <source>
        <dbReference type="ARBA" id="ARBA00005028"/>
    </source>
</evidence>
<dbReference type="GO" id="GO:0004034">
    <property type="term" value="F:aldose 1-epimerase activity"/>
    <property type="evidence" value="ECO:0007669"/>
    <property type="project" value="TreeGrafter"/>
</dbReference>
<keyword evidence="3 5" id="KW-0413">Isomerase</keyword>
<dbReference type="InterPro" id="IPR008183">
    <property type="entry name" value="Aldose_1/G6P_1-epimerase"/>
</dbReference>
<name>A0A5R9BRK5_9LACO</name>
<dbReference type="Pfam" id="PF01263">
    <property type="entry name" value="Aldose_epim"/>
    <property type="match status" value="1"/>
</dbReference>
<evidence type="ECO:0000256" key="5">
    <source>
        <dbReference type="PIRNR" id="PIRNR005096"/>
    </source>
</evidence>
<dbReference type="GO" id="GO:0030246">
    <property type="term" value="F:carbohydrate binding"/>
    <property type="evidence" value="ECO:0007669"/>
    <property type="project" value="InterPro"/>
</dbReference>
<proteinExistence type="inferred from homology"/>
<comment type="pathway">
    <text evidence="1 5">Carbohydrate metabolism; hexose metabolism.</text>
</comment>
<dbReference type="AlphaFoldDB" id="A0A5R9BRK5"/>
<gene>
    <name evidence="9" type="ORF">FEZ51_09885</name>
</gene>
<feature type="active site" description="Proton donor" evidence="6">
    <location>
        <position position="181"/>
    </location>
</feature>
<comment type="catalytic activity">
    <reaction evidence="5">
        <text>alpha-maltose = beta-maltose</text>
        <dbReference type="Rhea" id="RHEA:21228"/>
        <dbReference type="ChEBI" id="CHEBI:18147"/>
        <dbReference type="ChEBI" id="CHEBI:18167"/>
        <dbReference type="EC" id="5.1.3.21"/>
    </reaction>
</comment>
<organism evidence="9 10">
    <name type="scientific">Pediococcus stilesii</name>
    <dbReference type="NCBI Taxonomy" id="331679"/>
    <lineage>
        <taxon>Bacteria</taxon>
        <taxon>Bacillati</taxon>
        <taxon>Bacillota</taxon>
        <taxon>Bacilli</taxon>
        <taxon>Lactobacillales</taxon>
        <taxon>Lactobacillaceae</taxon>
        <taxon>Pediococcus</taxon>
    </lineage>
</organism>
<feature type="binding site" evidence="8">
    <location>
        <begin position="181"/>
        <end position="183"/>
    </location>
    <ligand>
        <name>beta-D-galactose</name>
        <dbReference type="ChEBI" id="CHEBI:27667"/>
    </ligand>
</feature>
<dbReference type="GO" id="GO:0033499">
    <property type="term" value="P:galactose catabolic process via UDP-galactose, Leloir pathway"/>
    <property type="evidence" value="ECO:0007669"/>
    <property type="project" value="TreeGrafter"/>
</dbReference>
<feature type="active site" description="Proton acceptor" evidence="6">
    <location>
        <position position="311"/>
    </location>
</feature>
<evidence type="ECO:0000256" key="2">
    <source>
        <dbReference type="ARBA" id="ARBA00006206"/>
    </source>
</evidence>
<evidence type="ECO:0000313" key="9">
    <source>
        <dbReference type="EMBL" id="TLQ03314.1"/>
    </source>
</evidence>
<dbReference type="InterPro" id="IPR011013">
    <property type="entry name" value="Gal_mutarotase_sf_dom"/>
</dbReference>
<dbReference type="InterPro" id="IPR014718">
    <property type="entry name" value="GH-type_carb-bd"/>
</dbReference>
<evidence type="ECO:0000256" key="6">
    <source>
        <dbReference type="PIRSR" id="PIRSR005096-1"/>
    </source>
</evidence>
<accession>A0A5R9BRK5</accession>
<dbReference type="EC" id="5.1.3.21" evidence="5"/>
<dbReference type="InterPro" id="IPR015443">
    <property type="entry name" value="Aldose_1-epimerase"/>
</dbReference>
<dbReference type="GO" id="GO:0050558">
    <property type="term" value="F:maltose epimerase activity"/>
    <property type="evidence" value="ECO:0007669"/>
    <property type="project" value="UniProtKB-EC"/>
</dbReference>